<protein>
    <recommendedName>
        <fullName evidence="7">Epidermal patterning factor-like protein</fullName>
    </recommendedName>
</protein>
<feature type="signal peptide" evidence="7">
    <location>
        <begin position="1"/>
        <end position="31"/>
    </location>
</feature>
<keyword evidence="5 7" id="KW-0732">Signal</keyword>
<evidence type="ECO:0000256" key="4">
    <source>
        <dbReference type="ARBA" id="ARBA00022525"/>
    </source>
</evidence>
<dbReference type="InterPro" id="IPR039455">
    <property type="entry name" value="EPFL"/>
</dbReference>
<dbReference type="PANTHER" id="PTHR33109">
    <property type="entry name" value="EPIDERMAL PATTERNING FACTOR-LIKE PROTEIN 4"/>
    <property type="match status" value="1"/>
</dbReference>
<gene>
    <name evidence="8" type="primary">LOC107776154</name>
</gene>
<feature type="chain" id="PRO_5027158994" description="Epidermal patterning factor-like protein" evidence="7">
    <location>
        <begin position="32"/>
        <end position="103"/>
    </location>
</feature>
<dbReference type="KEGG" id="nta:107776154"/>
<evidence type="ECO:0000256" key="5">
    <source>
        <dbReference type="ARBA" id="ARBA00022729"/>
    </source>
</evidence>
<proteinExistence type="inferred from homology"/>
<organism evidence="8">
    <name type="scientific">Nicotiana tabacum</name>
    <name type="common">Common tobacco</name>
    <dbReference type="NCBI Taxonomy" id="4097"/>
    <lineage>
        <taxon>Eukaryota</taxon>
        <taxon>Viridiplantae</taxon>
        <taxon>Streptophyta</taxon>
        <taxon>Embryophyta</taxon>
        <taxon>Tracheophyta</taxon>
        <taxon>Spermatophyta</taxon>
        <taxon>Magnoliopsida</taxon>
        <taxon>eudicotyledons</taxon>
        <taxon>Gunneridae</taxon>
        <taxon>Pentapetalae</taxon>
        <taxon>asterids</taxon>
        <taxon>lamiids</taxon>
        <taxon>Solanales</taxon>
        <taxon>Solanaceae</taxon>
        <taxon>Nicotianoideae</taxon>
        <taxon>Nicotianeae</taxon>
        <taxon>Nicotiana</taxon>
    </lineage>
</organism>
<dbReference type="OMA" id="KMVIGSR"/>
<keyword evidence="3 7" id="KW-0217">Developmental protein</keyword>
<comment type="similarity">
    <text evidence="2 7">Belongs to the plant cysteine rich small secretory peptide family. Epidermal patterning factor subfamily.</text>
</comment>
<comment type="function">
    <text evidence="7">Controls stomatal patterning.</text>
</comment>
<dbReference type="PaxDb" id="4097-A0A1S3YGV7"/>
<name>A0A1S3YGV7_TOBAC</name>
<keyword evidence="4 7" id="KW-0964">Secreted</keyword>
<comment type="subcellular location">
    <subcellularLocation>
        <location evidence="1 7">Secreted</location>
    </subcellularLocation>
</comment>
<accession>A0A1S3YGV7</accession>
<dbReference type="Pfam" id="PF17181">
    <property type="entry name" value="EPF"/>
    <property type="match status" value="1"/>
</dbReference>
<dbReference type="GO" id="GO:0010052">
    <property type="term" value="P:guard cell differentiation"/>
    <property type="evidence" value="ECO:0000318"/>
    <property type="project" value="GO_Central"/>
</dbReference>
<sequence>MALSRKYCKLYLKLGLTLVLLLSLAFHPSQSVSMARKMVIGSRPPGCVNKCMGCQPCKATVIISPSQKIKGHYNTDPSKRQADDDIYYLLAWKCRCRDQLFQP</sequence>
<evidence type="ECO:0000313" key="8">
    <source>
        <dbReference type="RefSeq" id="XP_016451491.1"/>
    </source>
</evidence>
<dbReference type="RefSeq" id="XP_016451491.1">
    <property type="nucleotide sequence ID" value="XM_016596005.1"/>
</dbReference>
<dbReference type="AlphaFoldDB" id="A0A1S3YGV7"/>
<evidence type="ECO:0000256" key="1">
    <source>
        <dbReference type="ARBA" id="ARBA00004613"/>
    </source>
</evidence>
<evidence type="ECO:0000256" key="6">
    <source>
        <dbReference type="ARBA" id="ARBA00023157"/>
    </source>
</evidence>
<evidence type="ECO:0000256" key="7">
    <source>
        <dbReference type="RuleBase" id="RU367102"/>
    </source>
</evidence>
<reference evidence="8" key="1">
    <citation type="submission" date="2025-08" db="UniProtKB">
        <authorList>
            <consortium name="RefSeq"/>
        </authorList>
    </citation>
    <scope>IDENTIFICATION</scope>
</reference>
<dbReference type="OrthoDB" id="1874659at2759"/>
<dbReference type="GO" id="GO:0005576">
    <property type="term" value="C:extracellular region"/>
    <property type="evidence" value="ECO:0007669"/>
    <property type="project" value="UniProtKB-SubCell"/>
</dbReference>
<evidence type="ECO:0000256" key="3">
    <source>
        <dbReference type="ARBA" id="ARBA00022473"/>
    </source>
</evidence>
<dbReference type="STRING" id="4097.A0A1S3YGV7"/>
<keyword evidence="6" id="KW-1015">Disulfide bond</keyword>
<evidence type="ECO:0000256" key="2">
    <source>
        <dbReference type="ARBA" id="ARBA00008127"/>
    </source>
</evidence>
<dbReference type="PANTHER" id="PTHR33109:SF60">
    <property type="entry name" value="EPIDERMAL PATTERNING FACTOR-LIKE PROTEIN 8"/>
    <property type="match status" value="1"/>
</dbReference>